<evidence type="ECO:0000256" key="1">
    <source>
        <dbReference type="SAM" id="SignalP"/>
    </source>
</evidence>
<dbReference type="RefSeq" id="XP_033232307.1">
    <property type="nucleotide sequence ID" value="XM_033376416.1"/>
</dbReference>
<evidence type="ECO:0000313" key="4">
    <source>
        <dbReference type="RefSeq" id="XP_033232307.1"/>
    </source>
</evidence>
<proteinExistence type="predicted"/>
<organism evidence="3 4">
    <name type="scientific">Drosophila pseudoobscura pseudoobscura</name>
    <name type="common">Fruit fly</name>
    <dbReference type="NCBI Taxonomy" id="46245"/>
    <lineage>
        <taxon>Eukaryota</taxon>
        <taxon>Metazoa</taxon>
        <taxon>Ecdysozoa</taxon>
        <taxon>Arthropoda</taxon>
        <taxon>Hexapoda</taxon>
        <taxon>Insecta</taxon>
        <taxon>Pterygota</taxon>
        <taxon>Neoptera</taxon>
        <taxon>Endopterygota</taxon>
        <taxon>Diptera</taxon>
        <taxon>Brachycera</taxon>
        <taxon>Muscomorpha</taxon>
        <taxon>Ephydroidea</taxon>
        <taxon>Drosophilidae</taxon>
        <taxon>Drosophila</taxon>
        <taxon>Sophophora</taxon>
    </lineage>
</organism>
<feature type="chain" id="PRO_5026049701" evidence="1">
    <location>
        <begin position="23"/>
        <end position="149"/>
    </location>
</feature>
<keyword evidence="3" id="KW-1185">Reference proteome</keyword>
<sequence length="149" mass="16434">MEVYKLSFLIALLGGVIQLTLAQTRDCSGTCISNVRCSPYFKDLVWTVVNGACRVYQNGCIFGNENCSRANQCLPPLVATSQAKCKEFCQKRCPRAGVQVCGWFPYSDSAGRYMSYPNRCLLDQYACQNSQAYVGEPTLGPCPLNTMAI</sequence>
<dbReference type="FunCoup" id="A0A6I8VMQ0">
    <property type="interactions" value="93"/>
</dbReference>
<evidence type="ECO:0000259" key="2">
    <source>
        <dbReference type="PROSITE" id="PS51465"/>
    </source>
</evidence>
<dbReference type="Gene3D" id="3.30.60.30">
    <property type="match status" value="1"/>
</dbReference>
<dbReference type="PROSITE" id="PS51465">
    <property type="entry name" value="KAZAL_2"/>
    <property type="match status" value="1"/>
</dbReference>
<evidence type="ECO:0000313" key="3">
    <source>
        <dbReference type="Proteomes" id="UP000001819"/>
    </source>
</evidence>
<gene>
    <name evidence="4" type="primary">LOC6897101</name>
</gene>
<feature type="signal peptide" evidence="1">
    <location>
        <begin position="1"/>
        <end position="22"/>
    </location>
</feature>
<feature type="domain" description="Kazal-like" evidence="2">
    <location>
        <begin position="79"/>
        <end position="144"/>
    </location>
</feature>
<protein>
    <submittedName>
        <fullName evidence="4">Salivary glue protein Sgs-5-like</fullName>
    </submittedName>
</protein>
<dbReference type="AlphaFoldDB" id="A0A6I8VMQ0"/>
<dbReference type="KEGG" id="dpo:6897101"/>
<accession>A0A6I8VMQ0</accession>
<keyword evidence="1" id="KW-0732">Signal</keyword>
<reference evidence="4" key="2">
    <citation type="submission" date="2025-08" db="UniProtKB">
        <authorList>
            <consortium name="RefSeq"/>
        </authorList>
    </citation>
    <scope>IDENTIFICATION</scope>
    <source>
        <strain evidence="4">MV-25-SWS-2005</strain>
        <tissue evidence="4">Whole body</tissue>
    </source>
</reference>
<dbReference type="InParanoid" id="A0A6I8VMQ0"/>
<dbReference type="Proteomes" id="UP000001819">
    <property type="component" value="Chromosome 2"/>
</dbReference>
<reference evidence="3" key="1">
    <citation type="submission" date="2024-06" db="UniProtKB">
        <authorList>
            <consortium name="RefSeq"/>
        </authorList>
    </citation>
    <scope>NUCLEOTIDE SEQUENCE [LARGE SCALE GENOMIC DNA]</scope>
    <source>
        <strain evidence="3">MV2-25</strain>
    </source>
</reference>
<name>A0A6I8VMQ0_DROPS</name>
<dbReference type="InterPro" id="IPR002350">
    <property type="entry name" value="Kazal_dom"/>
</dbReference>